<dbReference type="STRING" id="363999.A0A439CVZ4"/>
<comment type="caution">
    <text evidence="4">The sequence shown here is derived from an EMBL/GenBank/DDBJ whole genome shotgun (WGS) entry which is preliminary data.</text>
</comment>
<dbReference type="GO" id="GO:0003700">
    <property type="term" value="F:DNA-binding transcription factor activity"/>
    <property type="evidence" value="ECO:0007669"/>
    <property type="project" value="TreeGrafter"/>
</dbReference>
<dbReference type="GO" id="GO:0005634">
    <property type="term" value="C:nucleus"/>
    <property type="evidence" value="ECO:0007669"/>
    <property type="project" value="UniProtKB-SubCell"/>
</dbReference>
<evidence type="ECO:0008006" key="6">
    <source>
        <dbReference type="Google" id="ProtNLM"/>
    </source>
</evidence>
<dbReference type="GO" id="GO:0000976">
    <property type="term" value="F:transcription cis-regulatory region binding"/>
    <property type="evidence" value="ECO:0007669"/>
    <property type="project" value="TreeGrafter"/>
</dbReference>
<evidence type="ECO:0000256" key="1">
    <source>
        <dbReference type="ARBA" id="ARBA00004123"/>
    </source>
</evidence>
<name>A0A439CVZ4_9PEZI</name>
<dbReference type="Pfam" id="PF11951">
    <property type="entry name" value="Fungal_trans_2"/>
    <property type="match status" value="1"/>
</dbReference>
<dbReference type="PANTHER" id="PTHR37534:SF4">
    <property type="entry name" value="ZN(II)2CYS6 TRANSCRIPTION FACTOR (EUROFUNG)"/>
    <property type="match status" value="1"/>
</dbReference>
<evidence type="ECO:0000256" key="3">
    <source>
        <dbReference type="SAM" id="MobiDB-lite"/>
    </source>
</evidence>
<comment type="subcellular location">
    <subcellularLocation>
        <location evidence="1">Nucleus</location>
    </subcellularLocation>
</comment>
<dbReference type="EMBL" id="RYZI01000341">
    <property type="protein sequence ID" value="RWA06379.1"/>
    <property type="molecule type" value="Genomic_DNA"/>
</dbReference>
<protein>
    <recommendedName>
        <fullName evidence="6">Transcription factor domain-containing protein</fullName>
    </recommendedName>
</protein>
<sequence>MPLCDNTVVLGLIPFPRKSLLATHPRDLRSLTIDTGNGKQPTCEICSQKGEVCEWGLKLSFRPENRYSIPATHPSMRQVSTLGRDATVEFCDITQEIIRDYQTEAHVPGSVRSDAAQDSSGNDEGCVSGSVSIPQVRVPYEQQTSNSTPARSPETGAVARAGYFSRLAVTPSLNHPDSASPLSMDSTESLMMLRSAAAQLLDLGCAPPPTEPMAVDGNCSTIEVEDEYFRSAGTAGGLSERFHSNDGIFLPGSTYLELHSTLRDHIFDTARSTQSSRAVSPRIIHGMNAIDSSIETDCETTPIAPENAIPPPTPTPLFAELEWQEEYKLWKNWVDEIAPWLDKFDNDCHFGRTLPAMAQNHRHLRCSMLALSARQQERKYPELRSAASLALYQEAVHQLIPRLQTKSTAVVASCVVLCVLEMMSCSPSMWRRHLDGCASLIQSVGINGFSDGLEKALFWCFARMDVCGGLISSQQTLIPVDSWSTEISLEDNVRLYRKTSCLGLSADYCVFLCALVLDLFASDTTGEVFTRRWSELFVYIEDWYTTRLPEMRPILELNAPKGDFSRPFPVILFSNPAAVSGNQLYHTAALLMLQRQPRCAFTRSKPRSILWHARRICAISISNTQHGCWTNSIQPLWIAGKVMSHPSEHQAILDIYATIEKHTGWGAKWRADDLKEYWGDLDG</sequence>
<dbReference type="InterPro" id="IPR021858">
    <property type="entry name" value="Fun_TF"/>
</dbReference>
<evidence type="ECO:0000313" key="5">
    <source>
        <dbReference type="Proteomes" id="UP000286045"/>
    </source>
</evidence>
<keyword evidence="5" id="KW-1185">Reference proteome</keyword>
<gene>
    <name evidence="4" type="ORF">EKO27_g8717</name>
</gene>
<proteinExistence type="predicted"/>
<evidence type="ECO:0000256" key="2">
    <source>
        <dbReference type="ARBA" id="ARBA00023242"/>
    </source>
</evidence>
<organism evidence="4 5">
    <name type="scientific">Xylaria grammica</name>
    <dbReference type="NCBI Taxonomy" id="363999"/>
    <lineage>
        <taxon>Eukaryota</taxon>
        <taxon>Fungi</taxon>
        <taxon>Dikarya</taxon>
        <taxon>Ascomycota</taxon>
        <taxon>Pezizomycotina</taxon>
        <taxon>Sordariomycetes</taxon>
        <taxon>Xylariomycetidae</taxon>
        <taxon>Xylariales</taxon>
        <taxon>Xylariaceae</taxon>
        <taxon>Xylaria</taxon>
    </lineage>
</organism>
<keyword evidence="2" id="KW-0539">Nucleus</keyword>
<dbReference type="CDD" id="cd12148">
    <property type="entry name" value="fungal_TF_MHR"/>
    <property type="match status" value="1"/>
</dbReference>
<evidence type="ECO:0000313" key="4">
    <source>
        <dbReference type="EMBL" id="RWA06379.1"/>
    </source>
</evidence>
<feature type="region of interest" description="Disordered" evidence="3">
    <location>
        <begin position="108"/>
        <end position="128"/>
    </location>
</feature>
<dbReference type="AlphaFoldDB" id="A0A439CVZ4"/>
<dbReference type="GO" id="GO:0045944">
    <property type="term" value="P:positive regulation of transcription by RNA polymerase II"/>
    <property type="evidence" value="ECO:0007669"/>
    <property type="project" value="TreeGrafter"/>
</dbReference>
<dbReference type="PANTHER" id="PTHR37534">
    <property type="entry name" value="TRANSCRIPTIONAL ACTIVATOR PROTEIN UGA3"/>
    <property type="match status" value="1"/>
</dbReference>
<dbReference type="Proteomes" id="UP000286045">
    <property type="component" value="Unassembled WGS sequence"/>
</dbReference>
<reference evidence="4 5" key="1">
    <citation type="submission" date="2018-12" db="EMBL/GenBank/DDBJ databases">
        <title>Draft genome sequence of Xylaria grammica IHI A82.</title>
        <authorList>
            <person name="Buettner E."/>
            <person name="Kellner H."/>
        </authorList>
    </citation>
    <scope>NUCLEOTIDE SEQUENCE [LARGE SCALE GENOMIC DNA]</scope>
    <source>
        <strain evidence="4 5">IHI A82</strain>
    </source>
</reference>
<accession>A0A439CVZ4</accession>